<dbReference type="PROSITE" id="PS52015">
    <property type="entry name" value="TONB_CTD"/>
    <property type="match status" value="1"/>
</dbReference>
<organism evidence="6 7">
    <name type="scientific">Variovorax paradoxus</name>
    <dbReference type="NCBI Taxonomy" id="34073"/>
    <lineage>
        <taxon>Bacteria</taxon>
        <taxon>Pseudomonadati</taxon>
        <taxon>Pseudomonadota</taxon>
        <taxon>Betaproteobacteria</taxon>
        <taxon>Burkholderiales</taxon>
        <taxon>Comamonadaceae</taxon>
        <taxon>Variovorax</taxon>
    </lineage>
</organism>
<evidence type="ECO:0000256" key="3">
    <source>
        <dbReference type="ARBA" id="ARBA00022989"/>
    </source>
</evidence>
<keyword evidence="2" id="KW-0812">Transmembrane</keyword>
<keyword evidence="3" id="KW-1133">Transmembrane helix</keyword>
<dbReference type="PATRIC" id="fig|34073.19.peg.4704"/>
<dbReference type="AlphaFoldDB" id="A0A0H2M0I4"/>
<comment type="subcellular location">
    <subcellularLocation>
        <location evidence="1">Membrane</location>
        <topology evidence="1">Single-pass membrane protein</topology>
    </subcellularLocation>
</comment>
<sequence>MNFRDLSTLQIALGVSVIAHAALLAVRFVDPESFNRVFSETPLEVILVNSKTNDKPDAKARVMAQTSLAGGGDLERGRATSPLPPSSFTAVGDSIEEARRQVEAMQAQQMQLLAQLKRDLAAMPAPDPRASGDPKEAVAREEKRRQMVELLAEIERRVNEENARPKKRYLSPSTREAAYAIYVDTLRRRIELRGTENFPTAAGRKLYGELKMTITINHDGKILDTVVDESSGDTMLDRRAKAIVHSIGSFGKFTDAMRKETDQIVLQSRFKFTRDETIELSSQ</sequence>
<dbReference type="SUPFAM" id="SSF74653">
    <property type="entry name" value="TolA/TonB C-terminal domain"/>
    <property type="match status" value="1"/>
</dbReference>
<evidence type="ECO:0000256" key="2">
    <source>
        <dbReference type="ARBA" id="ARBA00022692"/>
    </source>
</evidence>
<name>A0A0H2M0I4_VARPD</name>
<dbReference type="InterPro" id="IPR006260">
    <property type="entry name" value="TonB/TolA_C"/>
</dbReference>
<protein>
    <submittedName>
        <fullName evidence="6">Gram-negative bacterial tonB protein</fullName>
    </submittedName>
</protein>
<keyword evidence="4" id="KW-0472">Membrane</keyword>
<evidence type="ECO:0000313" key="7">
    <source>
        <dbReference type="Proteomes" id="UP000035170"/>
    </source>
</evidence>
<keyword evidence="7" id="KW-1185">Reference proteome</keyword>
<dbReference type="GO" id="GO:0055085">
    <property type="term" value="P:transmembrane transport"/>
    <property type="evidence" value="ECO:0007669"/>
    <property type="project" value="InterPro"/>
</dbReference>
<dbReference type="GO" id="GO:0016020">
    <property type="term" value="C:membrane"/>
    <property type="evidence" value="ECO:0007669"/>
    <property type="project" value="UniProtKB-SubCell"/>
</dbReference>
<reference evidence="6 7" key="1">
    <citation type="submission" date="2015-03" db="EMBL/GenBank/DDBJ databases">
        <title>Genome sequence of Variovorax paradoxus TBEA6.</title>
        <authorList>
            <person name="Poehlein A."/>
            <person name="Schuldes J."/>
            <person name="Wuebbeler J.H."/>
            <person name="Hiessl S."/>
            <person name="Steinbuechel A."/>
            <person name="Daniel R."/>
        </authorList>
    </citation>
    <scope>NUCLEOTIDE SEQUENCE [LARGE SCALE GENOMIC DNA]</scope>
    <source>
        <strain evidence="6 7">TBEA6</strain>
    </source>
</reference>
<accession>A0A0H2M0I4</accession>
<comment type="caution">
    <text evidence="6">The sequence shown here is derived from an EMBL/GenBank/DDBJ whole genome shotgun (WGS) entry which is preliminary data.</text>
</comment>
<feature type="domain" description="TonB C-terminal" evidence="5">
    <location>
        <begin position="182"/>
        <end position="279"/>
    </location>
</feature>
<evidence type="ECO:0000313" key="6">
    <source>
        <dbReference type="EMBL" id="KLN54252.1"/>
    </source>
</evidence>
<dbReference type="RefSeq" id="WP_047786139.1">
    <property type="nucleotide sequence ID" value="NZ_JZWI01000025.1"/>
</dbReference>
<dbReference type="NCBIfam" id="TIGR01352">
    <property type="entry name" value="tonB_Cterm"/>
    <property type="match status" value="1"/>
</dbReference>
<dbReference type="Gene3D" id="3.30.1150.10">
    <property type="match status" value="1"/>
</dbReference>
<dbReference type="Pfam" id="PF03544">
    <property type="entry name" value="TonB_C"/>
    <property type="match status" value="1"/>
</dbReference>
<proteinExistence type="predicted"/>
<evidence type="ECO:0000259" key="5">
    <source>
        <dbReference type="PROSITE" id="PS52015"/>
    </source>
</evidence>
<dbReference type="Proteomes" id="UP000035170">
    <property type="component" value="Unassembled WGS sequence"/>
</dbReference>
<evidence type="ECO:0000256" key="4">
    <source>
        <dbReference type="ARBA" id="ARBA00023136"/>
    </source>
</evidence>
<gene>
    <name evidence="6" type="ORF">VPARA_46010</name>
</gene>
<evidence type="ECO:0000256" key="1">
    <source>
        <dbReference type="ARBA" id="ARBA00004167"/>
    </source>
</evidence>
<dbReference type="EMBL" id="JZWI01000025">
    <property type="protein sequence ID" value="KLN54252.1"/>
    <property type="molecule type" value="Genomic_DNA"/>
</dbReference>
<dbReference type="InterPro" id="IPR037682">
    <property type="entry name" value="TonB_C"/>
</dbReference>